<dbReference type="PRINTS" id="PR01537">
    <property type="entry name" value="INTRLKN1R1F"/>
</dbReference>
<name>A0AAE0T2V5_9BIVA</name>
<dbReference type="PROSITE" id="PS50104">
    <property type="entry name" value="TIR"/>
    <property type="match status" value="1"/>
</dbReference>
<accession>A0AAE0T2V5</accession>
<organism evidence="8 9">
    <name type="scientific">Potamilus streckersoni</name>
    <dbReference type="NCBI Taxonomy" id="2493646"/>
    <lineage>
        <taxon>Eukaryota</taxon>
        <taxon>Metazoa</taxon>
        <taxon>Spiralia</taxon>
        <taxon>Lophotrochozoa</taxon>
        <taxon>Mollusca</taxon>
        <taxon>Bivalvia</taxon>
        <taxon>Autobranchia</taxon>
        <taxon>Heteroconchia</taxon>
        <taxon>Palaeoheterodonta</taxon>
        <taxon>Unionida</taxon>
        <taxon>Unionoidea</taxon>
        <taxon>Unionidae</taxon>
        <taxon>Ambleminae</taxon>
        <taxon>Lampsilini</taxon>
        <taxon>Potamilus</taxon>
    </lineage>
</organism>
<evidence type="ECO:0000256" key="1">
    <source>
        <dbReference type="ARBA" id="ARBA00004370"/>
    </source>
</evidence>
<evidence type="ECO:0000256" key="3">
    <source>
        <dbReference type="ARBA" id="ARBA00022729"/>
    </source>
</evidence>
<dbReference type="SMART" id="SM00255">
    <property type="entry name" value="TIR"/>
    <property type="match status" value="1"/>
</dbReference>
<keyword evidence="5 6" id="KW-0472">Membrane</keyword>
<keyword evidence="4 6" id="KW-1133">Transmembrane helix</keyword>
<reference evidence="8" key="1">
    <citation type="journal article" date="2021" name="Genome Biol. Evol.">
        <title>A High-Quality Reference Genome for a Parasitic Bivalve with Doubly Uniparental Inheritance (Bivalvia: Unionida).</title>
        <authorList>
            <person name="Smith C.H."/>
        </authorList>
    </citation>
    <scope>NUCLEOTIDE SEQUENCE</scope>
    <source>
        <strain evidence="8">CHS0354</strain>
    </source>
</reference>
<keyword evidence="9" id="KW-1185">Reference proteome</keyword>
<reference evidence="8" key="2">
    <citation type="journal article" date="2021" name="Genome Biol. Evol.">
        <title>Developing a high-quality reference genome for a parasitic bivalve with doubly uniparental inheritance (Bivalvia: Unionida).</title>
        <authorList>
            <person name="Smith C.H."/>
        </authorList>
    </citation>
    <scope>NUCLEOTIDE SEQUENCE</scope>
    <source>
        <strain evidence="8">CHS0354</strain>
        <tissue evidence="8">Mantle</tissue>
    </source>
</reference>
<dbReference type="SUPFAM" id="SSF52200">
    <property type="entry name" value="Toll/Interleukin receptor TIR domain"/>
    <property type="match status" value="1"/>
</dbReference>
<comment type="subcellular location">
    <subcellularLocation>
        <location evidence="1">Membrane</location>
    </subcellularLocation>
</comment>
<dbReference type="GO" id="GO:0038023">
    <property type="term" value="F:signaling receptor activity"/>
    <property type="evidence" value="ECO:0007669"/>
    <property type="project" value="TreeGrafter"/>
</dbReference>
<evidence type="ECO:0000259" key="7">
    <source>
        <dbReference type="PROSITE" id="PS50104"/>
    </source>
</evidence>
<comment type="caution">
    <text evidence="8">The sequence shown here is derived from an EMBL/GenBank/DDBJ whole genome shotgun (WGS) entry which is preliminary data.</text>
</comment>
<evidence type="ECO:0000313" key="9">
    <source>
        <dbReference type="Proteomes" id="UP001195483"/>
    </source>
</evidence>
<dbReference type="Pfam" id="PF01582">
    <property type="entry name" value="TIR"/>
    <property type="match status" value="1"/>
</dbReference>
<dbReference type="AlphaFoldDB" id="A0AAE0T2V5"/>
<dbReference type="InterPro" id="IPR035897">
    <property type="entry name" value="Toll_tir_struct_dom_sf"/>
</dbReference>
<dbReference type="InterPro" id="IPR000157">
    <property type="entry name" value="TIR_dom"/>
</dbReference>
<dbReference type="EMBL" id="JAEAOA010001055">
    <property type="protein sequence ID" value="KAK3602706.1"/>
    <property type="molecule type" value="Genomic_DNA"/>
</dbReference>
<protein>
    <recommendedName>
        <fullName evidence="7">TIR domain-containing protein</fullName>
    </recommendedName>
</protein>
<gene>
    <name evidence="8" type="ORF">CHS0354_017148</name>
</gene>
<dbReference type="Gene3D" id="3.40.50.10140">
    <property type="entry name" value="Toll/interleukin-1 receptor homology (TIR) domain"/>
    <property type="match status" value="1"/>
</dbReference>
<dbReference type="GO" id="GO:0007165">
    <property type="term" value="P:signal transduction"/>
    <property type="evidence" value="ECO:0007669"/>
    <property type="project" value="InterPro"/>
</dbReference>
<feature type="transmembrane region" description="Helical" evidence="6">
    <location>
        <begin position="72"/>
        <end position="98"/>
    </location>
</feature>
<evidence type="ECO:0000256" key="2">
    <source>
        <dbReference type="ARBA" id="ARBA00022692"/>
    </source>
</evidence>
<evidence type="ECO:0000256" key="6">
    <source>
        <dbReference type="SAM" id="Phobius"/>
    </source>
</evidence>
<dbReference type="PANTHER" id="PTHR24365:SF541">
    <property type="entry name" value="PROTEIN TOLL-RELATED"/>
    <property type="match status" value="1"/>
</dbReference>
<sequence>MPFGDRTLDADSDSLNELLPNIAWILSSKRMLSQLAQSSIQQEHVHFFIGCLGNVPTIRPGSMSVQFREATWYLWVVGACAGALFILLLLLVAIPYLMWRHRVILIMKVVHYFQPYEDDDNKKWDAFISYKSHEIDEAFVVRTLYPKLEKELGFKLCLHFRDFVPGESIVNNIINAVENSRRTIIILSPRYLESEFTQFEYQKAQHEMLKKKHRIIPVLLEDISHIRGKMDKNLESIIDTVTYIEWPGEENAKRADKFWKRVELSLPKKKDSTVEHVDQQNGRPDENMNIKKSFFALKLEKKKKGDVRVEDVKDDKENDMKADVRIKPIEIDLTEKEMLEKELIELARREREMHKNADLIEETDLGYEFQEFTIQGETGLGDMEVNMIDQETCVLTIDDFDQRVGKELNENLAIDTLFRQRVDTLRLQQYIDLLEGADV</sequence>
<evidence type="ECO:0000256" key="5">
    <source>
        <dbReference type="ARBA" id="ARBA00023136"/>
    </source>
</evidence>
<dbReference type="GO" id="GO:0005886">
    <property type="term" value="C:plasma membrane"/>
    <property type="evidence" value="ECO:0007669"/>
    <property type="project" value="TreeGrafter"/>
</dbReference>
<evidence type="ECO:0000313" key="8">
    <source>
        <dbReference type="EMBL" id="KAK3602706.1"/>
    </source>
</evidence>
<dbReference type="Proteomes" id="UP001195483">
    <property type="component" value="Unassembled WGS sequence"/>
</dbReference>
<evidence type="ECO:0000256" key="4">
    <source>
        <dbReference type="ARBA" id="ARBA00022989"/>
    </source>
</evidence>
<keyword evidence="3" id="KW-0732">Signal</keyword>
<reference evidence="8" key="3">
    <citation type="submission" date="2023-05" db="EMBL/GenBank/DDBJ databases">
        <authorList>
            <person name="Smith C.H."/>
        </authorList>
    </citation>
    <scope>NUCLEOTIDE SEQUENCE</scope>
    <source>
        <strain evidence="8">CHS0354</strain>
        <tissue evidence="8">Mantle</tissue>
    </source>
</reference>
<feature type="domain" description="TIR" evidence="7">
    <location>
        <begin position="122"/>
        <end position="266"/>
    </location>
</feature>
<dbReference type="PANTHER" id="PTHR24365">
    <property type="entry name" value="TOLL-LIKE RECEPTOR"/>
    <property type="match status" value="1"/>
</dbReference>
<keyword evidence="2 6" id="KW-0812">Transmembrane</keyword>
<proteinExistence type="predicted"/>